<accession>A0A9Q3Q0F8</accession>
<keyword evidence="2" id="KW-1185">Reference proteome</keyword>
<dbReference type="Proteomes" id="UP000765509">
    <property type="component" value="Unassembled WGS sequence"/>
</dbReference>
<evidence type="ECO:0000313" key="1">
    <source>
        <dbReference type="EMBL" id="MBW0579815.1"/>
    </source>
</evidence>
<dbReference type="EMBL" id="AVOT02105988">
    <property type="protein sequence ID" value="MBW0579815.1"/>
    <property type="molecule type" value="Genomic_DNA"/>
</dbReference>
<protein>
    <submittedName>
        <fullName evidence="1">Uncharacterized protein</fullName>
    </submittedName>
</protein>
<dbReference type="OrthoDB" id="3044497at2759"/>
<reference evidence="1" key="1">
    <citation type="submission" date="2021-03" db="EMBL/GenBank/DDBJ databases">
        <title>Draft genome sequence of rust myrtle Austropuccinia psidii MF-1, a brazilian biotype.</title>
        <authorList>
            <person name="Quecine M.C."/>
            <person name="Pachon D.M.R."/>
            <person name="Bonatelli M.L."/>
            <person name="Correr F.H."/>
            <person name="Franceschini L.M."/>
            <person name="Leite T.F."/>
            <person name="Margarido G.R.A."/>
            <person name="Almeida C.A."/>
            <person name="Ferrarezi J.A."/>
            <person name="Labate C.A."/>
        </authorList>
    </citation>
    <scope>NUCLEOTIDE SEQUENCE</scope>
    <source>
        <strain evidence="1">MF-1</strain>
    </source>
</reference>
<name>A0A9Q3Q0F8_9BASI</name>
<gene>
    <name evidence="1" type="ORF">O181_119530</name>
</gene>
<organism evidence="1 2">
    <name type="scientific">Austropuccinia psidii MF-1</name>
    <dbReference type="NCBI Taxonomy" id="1389203"/>
    <lineage>
        <taxon>Eukaryota</taxon>
        <taxon>Fungi</taxon>
        <taxon>Dikarya</taxon>
        <taxon>Basidiomycota</taxon>
        <taxon>Pucciniomycotina</taxon>
        <taxon>Pucciniomycetes</taxon>
        <taxon>Pucciniales</taxon>
        <taxon>Sphaerophragmiaceae</taxon>
        <taxon>Austropuccinia</taxon>
    </lineage>
</organism>
<comment type="caution">
    <text evidence="1">The sequence shown here is derived from an EMBL/GenBank/DDBJ whole genome shotgun (WGS) entry which is preliminary data.</text>
</comment>
<sequence>MEAKNAALDTTTSSFELKPSLTKLMQKTVTERIVNSLTEEEILCTKHLKSNPKVLTKEMNKLEKTQSSILHQLQLEHVGLNKYLKRIHLRGDPLCETCNRPESVNHFMTYRR</sequence>
<dbReference type="AlphaFoldDB" id="A0A9Q3Q0F8"/>
<evidence type="ECO:0000313" key="2">
    <source>
        <dbReference type="Proteomes" id="UP000765509"/>
    </source>
</evidence>
<proteinExistence type="predicted"/>